<dbReference type="STRING" id="1618480.US11_C0001G0170"/>
<sequence length="219" mass="25292">MITIPEVVEQIVVRSPFLMENIHDGIINLSALARKIKPEIEKKLYKKVEEGAILMALRRLAKNTEPNLAFKKIIQSNYDLIVRSNLIEIVMPNVDFSIEMHKDLITLSESQEKFFMTITEGVFETTIIASNELYEEIKKILSRDIIHEMTNLASITIRMPKENVQVPGLYYYFLKALAWEEINVIEVVSTYTEITIIMENKEIDRAFSVLKSSLNPEII</sequence>
<proteinExistence type="predicted"/>
<dbReference type="EMBL" id="LBRS01000001">
    <property type="protein sequence ID" value="KKQ02211.1"/>
    <property type="molecule type" value="Genomic_DNA"/>
</dbReference>
<reference evidence="1 2" key="1">
    <citation type="journal article" date="2015" name="Nature">
        <title>rRNA introns, odd ribosomes, and small enigmatic genomes across a large radiation of phyla.</title>
        <authorList>
            <person name="Brown C.T."/>
            <person name="Hug L.A."/>
            <person name="Thomas B.C."/>
            <person name="Sharon I."/>
            <person name="Castelle C.J."/>
            <person name="Singh A."/>
            <person name="Wilkins M.J."/>
            <person name="Williams K.H."/>
            <person name="Banfield J.F."/>
        </authorList>
    </citation>
    <scope>NUCLEOTIDE SEQUENCE [LARGE SCALE GENOMIC DNA]</scope>
</reference>
<comment type="caution">
    <text evidence="1">The sequence shown here is derived from an EMBL/GenBank/DDBJ whole genome shotgun (WGS) entry which is preliminary data.</text>
</comment>
<dbReference type="AlphaFoldDB" id="A0A0G0HE72"/>
<evidence type="ECO:0000313" key="1">
    <source>
        <dbReference type="EMBL" id="KKQ02211.1"/>
    </source>
</evidence>
<organism evidence="1 2">
    <name type="scientific">Candidatus Roizmanbacteria bacterium GW2011_GWA2_36_23</name>
    <dbReference type="NCBI Taxonomy" id="1618480"/>
    <lineage>
        <taxon>Bacteria</taxon>
        <taxon>Candidatus Roizmaniibacteriota</taxon>
    </lineage>
</organism>
<name>A0A0G0HE72_9BACT</name>
<evidence type="ECO:0000313" key="2">
    <source>
        <dbReference type="Proteomes" id="UP000034344"/>
    </source>
</evidence>
<evidence type="ECO:0008006" key="3">
    <source>
        <dbReference type="Google" id="ProtNLM"/>
    </source>
</evidence>
<protein>
    <recommendedName>
        <fullName evidence="3">Aspartate kinase</fullName>
    </recommendedName>
</protein>
<gene>
    <name evidence="1" type="ORF">US11_C0001G0170</name>
</gene>
<accession>A0A0G0HE72</accession>
<dbReference type="Proteomes" id="UP000034344">
    <property type="component" value="Unassembled WGS sequence"/>
</dbReference>